<dbReference type="Proteomes" id="UP000008311">
    <property type="component" value="Unassembled WGS sequence"/>
</dbReference>
<dbReference type="KEGG" id="rcu:8264682"/>
<dbReference type="EMBL" id="EQ973788">
    <property type="protein sequence ID" value="EEF47712.1"/>
    <property type="molecule type" value="Genomic_DNA"/>
</dbReference>
<dbReference type="FunCoup" id="B9RLI7">
    <property type="interactions" value="5"/>
</dbReference>
<gene>
    <name evidence="2" type="ORF">RCOM_1467500</name>
</gene>
<evidence type="ECO:0008006" key="4">
    <source>
        <dbReference type="Google" id="ProtNLM"/>
    </source>
</evidence>
<reference evidence="3" key="1">
    <citation type="journal article" date="2010" name="Nat. Biotechnol.">
        <title>Draft genome sequence of the oilseed species Ricinus communis.</title>
        <authorList>
            <person name="Chan A.P."/>
            <person name="Crabtree J."/>
            <person name="Zhao Q."/>
            <person name="Lorenzi H."/>
            <person name="Orvis J."/>
            <person name="Puiu D."/>
            <person name="Melake-Berhan A."/>
            <person name="Jones K.M."/>
            <person name="Redman J."/>
            <person name="Chen G."/>
            <person name="Cahoon E.B."/>
            <person name="Gedil M."/>
            <person name="Stanke M."/>
            <person name="Haas B.J."/>
            <person name="Wortman J.R."/>
            <person name="Fraser-Liggett C.M."/>
            <person name="Ravel J."/>
            <person name="Rabinowicz P.D."/>
        </authorList>
    </citation>
    <scope>NUCLEOTIDE SEQUENCE [LARGE SCALE GENOMIC DNA]</scope>
    <source>
        <strain evidence="3">cv. Hale</strain>
    </source>
</reference>
<evidence type="ECO:0000313" key="2">
    <source>
        <dbReference type="EMBL" id="EEF47712.1"/>
    </source>
</evidence>
<dbReference type="InterPro" id="IPR040378">
    <property type="entry name" value="BASL"/>
</dbReference>
<protein>
    <recommendedName>
        <fullName evidence="4">Protein BREAKING OF ASYMMETRY IN THE STOMATAL LINEAGE</fullName>
    </recommendedName>
</protein>
<feature type="compositionally biased region" description="Basic and acidic residues" evidence="1">
    <location>
        <begin position="38"/>
        <end position="49"/>
    </location>
</feature>
<dbReference type="OrthoDB" id="1911716at2759"/>
<dbReference type="AlphaFoldDB" id="B9RLI7"/>
<accession>B9RLI7</accession>
<dbReference type="InParanoid" id="B9RLI7"/>
<dbReference type="eggNOG" id="ENOG502S4M9">
    <property type="taxonomic scope" value="Eukaryota"/>
</dbReference>
<dbReference type="GO" id="GO:0009786">
    <property type="term" value="P:regulation of asymmetric cell division"/>
    <property type="evidence" value="ECO:0000318"/>
    <property type="project" value="GO_Central"/>
</dbReference>
<feature type="region of interest" description="Disordered" evidence="1">
    <location>
        <begin position="38"/>
        <end position="75"/>
    </location>
</feature>
<dbReference type="PANTHER" id="PTHR33914">
    <property type="entry name" value="18S PRE-RIBOSOMAL ASSEMBLY PROTEIN GAR2-LIKE PROTEIN"/>
    <property type="match status" value="1"/>
</dbReference>
<dbReference type="STRING" id="3988.B9RLI7"/>
<evidence type="ECO:0000313" key="3">
    <source>
        <dbReference type="Proteomes" id="UP000008311"/>
    </source>
</evidence>
<organism evidence="2 3">
    <name type="scientific">Ricinus communis</name>
    <name type="common">Castor bean</name>
    <dbReference type="NCBI Taxonomy" id="3988"/>
    <lineage>
        <taxon>Eukaryota</taxon>
        <taxon>Viridiplantae</taxon>
        <taxon>Streptophyta</taxon>
        <taxon>Embryophyta</taxon>
        <taxon>Tracheophyta</taxon>
        <taxon>Spermatophyta</taxon>
        <taxon>Magnoliopsida</taxon>
        <taxon>eudicotyledons</taxon>
        <taxon>Gunneridae</taxon>
        <taxon>Pentapetalae</taxon>
        <taxon>rosids</taxon>
        <taxon>fabids</taxon>
        <taxon>Malpighiales</taxon>
        <taxon>Euphorbiaceae</taxon>
        <taxon>Acalyphoideae</taxon>
        <taxon>Acalypheae</taxon>
        <taxon>Ricinus</taxon>
    </lineage>
</organism>
<proteinExistence type="predicted"/>
<dbReference type="PANTHER" id="PTHR33914:SF3">
    <property type="entry name" value="PROTEIN BREAKING OF ASYMMETRY IN THE STOMATAL LINEAGE"/>
    <property type="match status" value="1"/>
</dbReference>
<name>B9RLI7_RICCO</name>
<sequence>MSTPWTFRDLVSCFLGCRFPLDDEQPQVPIKNMGIEIKNDMRSNKDNKKLSRQNRCRKERHDDRDNAAVENKSNDTSWPHFQEEDYIVFCFREDGAFDVVKDCKSDALDRVDSANKSPRLVSRMLKYGEVAETVRNSSHWKRSNDSCLRSGIDEEGEEKHCSNLDTKSRCVTRSRQFGEIENGGIALSVESSDSNNSDSSKGSFSFPVLHWELMGSPVQMPRSESLYIRKHKASCARFQCCRF</sequence>
<keyword evidence="3" id="KW-1185">Reference proteome</keyword>
<evidence type="ECO:0000256" key="1">
    <source>
        <dbReference type="SAM" id="MobiDB-lite"/>
    </source>
</evidence>